<evidence type="ECO:0000313" key="8">
    <source>
        <dbReference type="Proteomes" id="UP000249497"/>
    </source>
</evidence>
<dbReference type="Pfam" id="PF01565">
    <property type="entry name" value="FAD_binding_4"/>
    <property type="match status" value="1"/>
</dbReference>
<dbReference type="Gene3D" id="3.30.465.10">
    <property type="match status" value="1"/>
</dbReference>
<evidence type="ECO:0000259" key="6">
    <source>
        <dbReference type="PROSITE" id="PS51387"/>
    </source>
</evidence>
<dbReference type="PANTHER" id="PTHR42973:SF39">
    <property type="entry name" value="FAD-BINDING PCMH-TYPE DOMAIN-CONTAINING PROTEIN"/>
    <property type="match status" value="1"/>
</dbReference>
<evidence type="ECO:0000313" key="7">
    <source>
        <dbReference type="EMBL" id="RAH84648.1"/>
    </source>
</evidence>
<dbReference type="GO" id="GO:0071949">
    <property type="term" value="F:FAD binding"/>
    <property type="evidence" value="ECO:0007669"/>
    <property type="project" value="InterPro"/>
</dbReference>
<dbReference type="Proteomes" id="UP000249497">
    <property type="component" value="Unassembled WGS sequence"/>
</dbReference>
<dbReference type="InterPro" id="IPR016169">
    <property type="entry name" value="FAD-bd_PCMH_sub2"/>
</dbReference>
<reference evidence="7 8" key="1">
    <citation type="submission" date="2018-02" db="EMBL/GenBank/DDBJ databases">
        <title>The genomes of Aspergillus section Nigri reveals drivers in fungal speciation.</title>
        <authorList>
            <consortium name="DOE Joint Genome Institute"/>
            <person name="Vesth T.C."/>
            <person name="Nybo J."/>
            <person name="Theobald S."/>
            <person name="Brandl J."/>
            <person name="Frisvad J.C."/>
            <person name="Nielsen K.F."/>
            <person name="Lyhne E.K."/>
            <person name="Kogle M.E."/>
            <person name="Kuo A."/>
            <person name="Riley R."/>
            <person name="Clum A."/>
            <person name="Nolan M."/>
            <person name="Lipzen A."/>
            <person name="Salamov A."/>
            <person name="Henrissat B."/>
            <person name="Wiebenga A."/>
            <person name="De vries R.P."/>
            <person name="Grigoriev I.V."/>
            <person name="Mortensen U.H."/>
            <person name="Andersen M.R."/>
            <person name="Baker S.E."/>
        </authorList>
    </citation>
    <scope>NUCLEOTIDE SEQUENCE [LARGE SCALE GENOMIC DNA]</scope>
    <source>
        <strain evidence="7 8">CBS 114.51</strain>
    </source>
</reference>
<dbReference type="EMBL" id="KZ824777">
    <property type="protein sequence ID" value="RAH84648.1"/>
    <property type="molecule type" value="Genomic_DNA"/>
</dbReference>
<organism evidence="7 8">
    <name type="scientific">Aspergillus japonicus CBS 114.51</name>
    <dbReference type="NCBI Taxonomy" id="1448312"/>
    <lineage>
        <taxon>Eukaryota</taxon>
        <taxon>Fungi</taxon>
        <taxon>Dikarya</taxon>
        <taxon>Ascomycota</taxon>
        <taxon>Pezizomycotina</taxon>
        <taxon>Eurotiomycetes</taxon>
        <taxon>Eurotiomycetidae</taxon>
        <taxon>Eurotiales</taxon>
        <taxon>Aspergillaceae</taxon>
        <taxon>Aspergillus</taxon>
        <taxon>Aspergillus subgen. Circumdati</taxon>
    </lineage>
</organism>
<evidence type="ECO:0000256" key="2">
    <source>
        <dbReference type="ARBA" id="ARBA00005466"/>
    </source>
</evidence>
<sequence length="472" mass="51657">MPASNPQADSFATLLSLLQADEIITSNSPDYEARAQTWAAQKHARPRLVLRPTSIESLSRVLAFLYRTRLDFAIYGQGFSSASAKDVVVNMSGFDDFHFDAPGEVVTVGAGQTWSDVYRKLADAAPEYGIVGARTPCVGVAGTIVNGGYSWVSSEYGCISDQDNMLDAKVVKYDGSVVWASTEPELLWALRGGGGGFGALVQVKLRVFPYPQHIWAGPILVPRGRLQEVAEGIANFLCRPVSPRITMFLYVVKGRLLESLGTDEDMLVIHAFDANGEEHGRAHFRWALDIPGAIDQTKITTLAGVANLQDKAGIVKGTMKQFWQPLLLKEISKDIVIKAVRWFEEIRKIDSSLGDCTYLIFELLSSSDPVGGMSGSAWPRPSDTKHIILLGTGCPADAGPTQEELARDLAIQAPSRVLGDYAEFHVLPNGFEDYHDTTKIWGPHVAKLRELRRWYDPDGRFKGAIGVQTDSG</sequence>
<proteinExistence type="inferred from homology"/>
<keyword evidence="5" id="KW-0560">Oxidoreductase</keyword>
<name>A0A8T8X947_ASPJA</name>
<dbReference type="PANTHER" id="PTHR42973">
    <property type="entry name" value="BINDING OXIDOREDUCTASE, PUTATIVE (AFU_ORTHOLOGUE AFUA_1G17690)-RELATED"/>
    <property type="match status" value="1"/>
</dbReference>
<comment type="cofactor">
    <cofactor evidence="1">
        <name>FAD</name>
        <dbReference type="ChEBI" id="CHEBI:57692"/>
    </cofactor>
</comment>
<accession>A0A8T8X947</accession>
<dbReference type="AlphaFoldDB" id="A0A8T8X947"/>
<dbReference type="InterPro" id="IPR006094">
    <property type="entry name" value="Oxid_FAD_bind_N"/>
</dbReference>
<keyword evidence="3" id="KW-0285">Flavoprotein</keyword>
<evidence type="ECO:0000256" key="4">
    <source>
        <dbReference type="ARBA" id="ARBA00022827"/>
    </source>
</evidence>
<keyword evidence="4" id="KW-0274">FAD</keyword>
<comment type="similarity">
    <text evidence="2">Belongs to the oxygen-dependent FAD-linked oxidoreductase family.</text>
</comment>
<dbReference type="RefSeq" id="XP_025530542.1">
    <property type="nucleotide sequence ID" value="XM_025676500.1"/>
</dbReference>
<protein>
    <submittedName>
        <fullName evidence="7">FAD-binding domain-containing protein</fullName>
    </submittedName>
</protein>
<dbReference type="PROSITE" id="PS51387">
    <property type="entry name" value="FAD_PCMH"/>
    <property type="match status" value="1"/>
</dbReference>
<evidence type="ECO:0000256" key="5">
    <source>
        <dbReference type="ARBA" id="ARBA00023002"/>
    </source>
</evidence>
<dbReference type="SUPFAM" id="SSF56176">
    <property type="entry name" value="FAD-binding/transporter-associated domain-like"/>
    <property type="match status" value="1"/>
</dbReference>
<feature type="domain" description="FAD-binding PCMH-type" evidence="6">
    <location>
        <begin position="41"/>
        <end position="210"/>
    </location>
</feature>
<evidence type="ECO:0000256" key="3">
    <source>
        <dbReference type="ARBA" id="ARBA00022630"/>
    </source>
</evidence>
<dbReference type="GO" id="GO:0016491">
    <property type="term" value="F:oxidoreductase activity"/>
    <property type="evidence" value="ECO:0007669"/>
    <property type="project" value="UniProtKB-KW"/>
</dbReference>
<dbReference type="InterPro" id="IPR036318">
    <property type="entry name" value="FAD-bd_PCMH-like_sf"/>
</dbReference>
<dbReference type="GeneID" id="37180193"/>
<evidence type="ECO:0000256" key="1">
    <source>
        <dbReference type="ARBA" id="ARBA00001974"/>
    </source>
</evidence>
<dbReference type="InterPro" id="IPR016166">
    <property type="entry name" value="FAD-bd_PCMH"/>
</dbReference>
<dbReference type="OrthoDB" id="415825at2759"/>
<dbReference type="InterPro" id="IPR050416">
    <property type="entry name" value="FAD-linked_Oxidoreductase"/>
</dbReference>
<keyword evidence="8" id="KW-1185">Reference proteome</keyword>
<gene>
    <name evidence="7" type="ORF">BO86DRAFT_446180</name>
</gene>